<dbReference type="PANTHER" id="PTHR23028">
    <property type="entry name" value="ACETYLTRANSFERASE"/>
    <property type="match status" value="1"/>
</dbReference>
<feature type="transmembrane region" description="Helical" evidence="1">
    <location>
        <begin position="51"/>
        <end position="72"/>
    </location>
</feature>
<keyword evidence="1" id="KW-0472">Membrane</keyword>
<feature type="transmembrane region" description="Helical" evidence="1">
    <location>
        <begin position="251"/>
        <end position="270"/>
    </location>
</feature>
<feature type="transmembrane region" description="Helical" evidence="1">
    <location>
        <begin position="168"/>
        <end position="185"/>
    </location>
</feature>
<evidence type="ECO:0000256" key="1">
    <source>
        <dbReference type="SAM" id="Phobius"/>
    </source>
</evidence>
<feature type="transmembrane region" description="Helical" evidence="1">
    <location>
        <begin position="191"/>
        <end position="212"/>
    </location>
</feature>
<name>A0A1A6XTU8_STEMA</name>
<dbReference type="GO" id="GO:0016020">
    <property type="term" value="C:membrane"/>
    <property type="evidence" value="ECO:0007669"/>
    <property type="project" value="TreeGrafter"/>
</dbReference>
<dbReference type="GO" id="GO:0000271">
    <property type="term" value="P:polysaccharide biosynthetic process"/>
    <property type="evidence" value="ECO:0007669"/>
    <property type="project" value="TreeGrafter"/>
</dbReference>
<keyword evidence="1" id="KW-1133">Transmembrane helix</keyword>
<reference evidence="3 4" key="1">
    <citation type="submission" date="2016-05" db="EMBL/GenBank/DDBJ databases">
        <title>Draft Genome Sequences of Stenotrophomonas maltophilia Strains Sm32COP, Sm41DVV, Sm46PAILV, SmF3, SmF22, SmSOFb1 and SmCVFa1, Isolated from Different Manures, in France.</title>
        <authorList>
            <person name="Nazaret S."/>
            <person name="Bodilis J."/>
        </authorList>
    </citation>
    <scope>NUCLEOTIDE SEQUENCE [LARGE SCALE GENOMIC DNA]</scope>
    <source>
        <strain evidence="3 4">Sm46PAILV</strain>
    </source>
</reference>
<feature type="transmembrane region" description="Helical" evidence="1">
    <location>
        <begin position="290"/>
        <end position="308"/>
    </location>
</feature>
<protein>
    <recommendedName>
        <fullName evidence="2">Acyltransferase 3 domain-containing protein</fullName>
    </recommendedName>
</protein>
<accession>A0A1A6XTU8</accession>
<proteinExistence type="predicted"/>
<evidence type="ECO:0000313" key="4">
    <source>
        <dbReference type="Proteomes" id="UP000092256"/>
    </source>
</evidence>
<feature type="domain" description="Acyltransferase 3" evidence="2">
    <location>
        <begin position="14"/>
        <end position="331"/>
    </location>
</feature>
<gene>
    <name evidence="3" type="ORF">A9K58_12775</name>
</gene>
<evidence type="ECO:0000313" key="3">
    <source>
        <dbReference type="EMBL" id="OBU66009.1"/>
    </source>
</evidence>
<evidence type="ECO:0000259" key="2">
    <source>
        <dbReference type="Pfam" id="PF01757"/>
    </source>
</evidence>
<dbReference type="InterPro" id="IPR050879">
    <property type="entry name" value="Acyltransferase_3"/>
</dbReference>
<dbReference type="Proteomes" id="UP000092256">
    <property type="component" value="Unassembled WGS sequence"/>
</dbReference>
<dbReference type="GO" id="GO:0016747">
    <property type="term" value="F:acyltransferase activity, transferring groups other than amino-acyl groups"/>
    <property type="evidence" value="ECO:0007669"/>
    <property type="project" value="InterPro"/>
</dbReference>
<organism evidence="3 4">
    <name type="scientific">Stenotrophomonas maltophilia</name>
    <name type="common">Pseudomonas maltophilia</name>
    <name type="synonym">Xanthomonas maltophilia</name>
    <dbReference type="NCBI Taxonomy" id="40324"/>
    <lineage>
        <taxon>Bacteria</taxon>
        <taxon>Pseudomonadati</taxon>
        <taxon>Pseudomonadota</taxon>
        <taxon>Gammaproteobacteria</taxon>
        <taxon>Lysobacterales</taxon>
        <taxon>Lysobacteraceae</taxon>
        <taxon>Stenotrophomonas</taxon>
        <taxon>Stenotrophomonas maltophilia group</taxon>
    </lineage>
</organism>
<comment type="caution">
    <text evidence="3">The sequence shown here is derived from an EMBL/GenBank/DDBJ whole genome shotgun (WGS) entry which is preliminary data.</text>
</comment>
<dbReference type="AlphaFoldDB" id="A0A1A6XTU8"/>
<keyword evidence="1" id="KW-0812">Transmembrane</keyword>
<dbReference type="PANTHER" id="PTHR23028:SF131">
    <property type="entry name" value="BLR2367 PROTEIN"/>
    <property type="match status" value="1"/>
</dbReference>
<dbReference type="Pfam" id="PF01757">
    <property type="entry name" value="Acyl_transf_3"/>
    <property type="match status" value="1"/>
</dbReference>
<dbReference type="EMBL" id="LYVJ01000009">
    <property type="protein sequence ID" value="OBU66009.1"/>
    <property type="molecule type" value="Genomic_DNA"/>
</dbReference>
<feature type="transmembrane region" description="Helical" evidence="1">
    <location>
        <begin position="219"/>
        <end position="239"/>
    </location>
</feature>
<feature type="transmembrane region" description="Helical" evidence="1">
    <location>
        <begin position="320"/>
        <end position="341"/>
    </location>
</feature>
<dbReference type="OrthoDB" id="9767863at2"/>
<feature type="transmembrane region" description="Helical" evidence="1">
    <location>
        <begin position="134"/>
        <end position="161"/>
    </location>
</feature>
<sequence>MEHEEMATQQRMDSLQCLRALAALAVVLFHLRGVEIKYLQGPALLDAVARYADAGVDLFFVLSGFVMTTISAGRYMKQGASAQFLIKRAWRVLPMYWIFTTVVVVLMALVPSMVNSSYAGQSVLASYLLIPHAQLPVLTVGWTLVHEAYFYVVFAGVIAFVPERFVPAFLLVWAATIGAALWLPPGPTTPAHYLVTNPLTYEFIAGALLGLYWRRIPAWMAVPLAAAGLTTGIIAAGLLPESGPATVAVPIRVACFGTAAVLLLAGVVRFEAKGGMRAPRWLTHLGDASYSLYLTHIFVLSAAGRAWAMLSPAPGGAGHLAFVLLTLIACCAVGSAVHAGLERPLLDLPRRWRMKRAQRAG</sequence>
<feature type="transmembrane region" description="Helical" evidence="1">
    <location>
        <begin position="93"/>
        <end position="114"/>
    </location>
</feature>
<feature type="transmembrane region" description="Helical" evidence="1">
    <location>
        <begin position="12"/>
        <end position="31"/>
    </location>
</feature>
<dbReference type="InterPro" id="IPR002656">
    <property type="entry name" value="Acyl_transf_3_dom"/>
</dbReference>
<dbReference type="RefSeq" id="WP_065199692.1">
    <property type="nucleotide sequence ID" value="NZ_LYVJ01000009.1"/>
</dbReference>